<dbReference type="InterPro" id="IPR036890">
    <property type="entry name" value="HATPase_C_sf"/>
</dbReference>
<feature type="compositionally biased region" description="Low complexity" evidence="1">
    <location>
        <begin position="488"/>
        <end position="499"/>
    </location>
</feature>
<dbReference type="Gene3D" id="3.30.565.10">
    <property type="entry name" value="Histidine kinase-like ATPase, C-terminal domain"/>
    <property type="match status" value="1"/>
</dbReference>
<dbReference type="AlphaFoldDB" id="B7JBE8"/>
<evidence type="ECO:0000256" key="1">
    <source>
        <dbReference type="SAM" id="MobiDB-lite"/>
    </source>
</evidence>
<feature type="domain" description="MPN635 N-terminal" evidence="2">
    <location>
        <begin position="158"/>
        <end position="250"/>
    </location>
</feature>
<dbReference type="HOGENOM" id="CLU_042019_0_0_6"/>
<dbReference type="PaxDb" id="243159-AFE_3270"/>
<feature type="region of interest" description="Disordered" evidence="1">
    <location>
        <begin position="474"/>
        <end position="506"/>
    </location>
</feature>
<dbReference type="EMBL" id="CP001219">
    <property type="protein sequence ID" value="ACK78858.1"/>
    <property type="molecule type" value="Genomic_DNA"/>
</dbReference>
<dbReference type="SUPFAM" id="SSF55874">
    <property type="entry name" value="ATPase domain of HSP90 chaperone/DNA topoisomerase II/histidine kinase"/>
    <property type="match status" value="1"/>
</dbReference>
<dbReference type="KEGG" id="afr:AFE_3270"/>
<protein>
    <submittedName>
        <fullName evidence="3">Conserved domain protein</fullName>
    </submittedName>
</protein>
<reference evidence="3 4" key="1">
    <citation type="journal article" date="2008" name="BMC Genomics">
        <title>Acidithiobacillus ferrooxidans metabolism: from genome sequence to industrial applications.</title>
        <authorList>
            <person name="Valdes J."/>
            <person name="Pedroso I."/>
            <person name="Quatrini R."/>
            <person name="Dodson R.J."/>
            <person name="Tettelin H."/>
            <person name="Blake R.II."/>
            <person name="Eisen J.A."/>
            <person name="Holmes D.S."/>
        </authorList>
    </citation>
    <scope>NUCLEOTIDE SEQUENCE [LARGE SCALE GENOMIC DNA]</scope>
    <source>
        <strain evidence="4">ATCC 23270 / DSM 14882 / CIP 104768 / NCIMB 8455</strain>
    </source>
</reference>
<sequence>MLCCTDVAMKKFDLNIDRMLENWDAFHAIREIIANALDEQILTGTREIAISRDGDGQWRIRDFGRGLRHEHFTMNENQEKLDHPGLIGKFGVGLKDALATFDRLGIETRIRSKFCDVAFDRSEKHDFSDVITLHACISDPSDPAFVGTEFILKGCSIEDIEKAKRLFLRFSGEERLEETQYGQVLRKAGKVSFIYINGIRVAEEENFLFSYNITSLTAAIKKALNRERTNVGRVAYSDRVKSILLASSSKAVAKALVDDLGNFGGGTLHDEMKWTDVSVHASKITNALGNVLFLTDEEIMNAPRFVEEARASGRQIITIPSTVKEKLSGQVDMEGNTIQDLGNFVSERNDCFEFKFVPPEKLVQAERSVFNMTGRLADLIGGLPSRVQSVKISETMRPETGSFSEACGLWTGMEIIIKRSELASVESYASTLLHEIAHARSGETDITIGFEHELTSLLGMVASKVLRRASADTQLLQEPTKARTPEIRAASRQPQAASRDPAPAKKAGFWARLLGNPSR</sequence>
<evidence type="ECO:0000313" key="4">
    <source>
        <dbReference type="Proteomes" id="UP000001362"/>
    </source>
</evidence>
<proteinExistence type="predicted"/>
<keyword evidence="4" id="KW-1185">Reference proteome</keyword>
<dbReference type="InterPro" id="IPR058987">
    <property type="entry name" value="MPN635_N"/>
</dbReference>
<gene>
    <name evidence="3" type="ordered locus">AFE_3270</name>
</gene>
<organism evidence="3 4">
    <name type="scientific">Acidithiobacillus ferrooxidans (strain ATCC 23270 / DSM 14882 / CIP 104768 / NCIMB 8455)</name>
    <name type="common">Ferrobacillus ferrooxidans (strain ATCC 23270)</name>
    <dbReference type="NCBI Taxonomy" id="243159"/>
    <lineage>
        <taxon>Bacteria</taxon>
        <taxon>Pseudomonadati</taxon>
        <taxon>Pseudomonadota</taxon>
        <taxon>Acidithiobacillia</taxon>
        <taxon>Acidithiobacillales</taxon>
        <taxon>Acidithiobacillaceae</taxon>
        <taxon>Acidithiobacillus</taxon>
    </lineage>
</organism>
<evidence type="ECO:0000259" key="2">
    <source>
        <dbReference type="Pfam" id="PF25856"/>
    </source>
</evidence>
<dbReference type="eggNOG" id="COG2304">
    <property type="taxonomic scope" value="Bacteria"/>
</dbReference>
<name>B7JBE8_ACIF2</name>
<accession>B7JBE8</accession>
<evidence type="ECO:0000313" key="3">
    <source>
        <dbReference type="EMBL" id="ACK78858.1"/>
    </source>
</evidence>
<dbReference type="Proteomes" id="UP000001362">
    <property type="component" value="Chromosome"/>
</dbReference>
<dbReference type="Pfam" id="PF25856">
    <property type="entry name" value="MPN635_N"/>
    <property type="match status" value="1"/>
</dbReference>
<dbReference type="STRING" id="243159.AFE_3270"/>